<keyword evidence="1" id="KW-0812">Transmembrane</keyword>
<evidence type="ECO:0000313" key="3">
    <source>
        <dbReference type="Proteomes" id="UP000070434"/>
    </source>
</evidence>
<accession>A0AAW3PQQ6</accession>
<organism evidence="2 3">
    <name type="scientific">Burkholderia anthina</name>
    <dbReference type="NCBI Taxonomy" id="179879"/>
    <lineage>
        <taxon>Bacteria</taxon>
        <taxon>Pseudomonadati</taxon>
        <taxon>Pseudomonadota</taxon>
        <taxon>Betaproteobacteria</taxon>
        <taxon>Burkholderiales</taxon>
        <taxon>Burkholderiaceae</taxon>
        <taxon>Burkholderia</taxon>
        <taxon>Burkholderia cepacia complex</taxon>
    </lineage>
</organism>
<evidence type="ECO:0000256" key="1">
    <source>
        <dbReference type="SAM" id="Phobius"/>
    </source>
</evidence>
<dbReference type="Proteomes" id="UP000070434">
    <property type="component" value="Unassembled WGS sequence"/>
</dbReference>
<dbReference type="RefSeq" id="WP_060967738.1">
    <property type="nucleotide sequence ID" value="NZ_LNJP01000003.1"/>
</dbReference>
<keyword evidence="1" id="KW-1133">Transmembrane helix</keyword>
<protein>
    <submittedName>
        <fullName evidence="2">Uncharacterized protein</fullName>
    </submittedName>
</protein>
<reference evidence="2 3" key="1">
    <citation type="submission" date="2015-11" db="EMBL/GenBank/DDBJ databases">
        <authorList>
            <person name="Sahl J."/>
            <person name="Wagner D."/>
            <person name="Keim P."/>
        </authorList>
    </citation>
    <scope>NUCLEOTIDE SEQUENCE [LARGE SCALE GENOMIC DNA]</scope>
    <source>
        <strain evidence="2 3">AZ-4-2-10-S1-D7</strain>
    </source>
</reference>
<name>A0AAW3PQQ6_9BURK</name>
<feature type="transmembrane region" description="Helical" evidence="1">
    <location>
        <begin position="50"/>
        <end position="71"/>
    </location>
</feature>
<gene>
    <name evidence="2" type="ORF">WS64_22365</name>
</gene>
<dbReference type="EMBL" id="LNJP01000003">
    <property type="protein sequence ID" value="KWZ31066.1"/>
    <property type="molecule type" value="Genomic_DNA"/>
</dbReference>
<evidence type="ECO:0000313" key="2">
    <source>
        <dbReference type="EMBL" id="KWZ31066.1"/>
    </source>
</evidence>
<keyword evidence="1" id="KW-0472">Membrane</keyword>
<comment type="caution">
    <text evidence="2">The sequence shown here is derived from an EMBL/GenBank/DDBJ whole genome shotgun (WGS) entry which is preliminary data.</text>
</comment>
<proteinExistence type="predicted"/>
<dbReference type="AlphaFoldDB" id="A0AAW3PQQ6"/>
<sequence length="146" mass="15411">MTGAIDLHPESNRLSRLTIGVNITDAAQAAAQTAPPSGATLKRRLQGRRIAMIAILLAAGAMNPLILTAVLSAGNSGAYAAHGRCTTSHRKGARRCSRCCRRARKSRLVRYEEMDVGPWLTRSGEAVDAAAARHGPPRRSVAAAMG</sequence>